<feature type="binding site" evidence="7">
    <location>
        <position position="334"/>
    </location>
    <ligand>
        <name>Zn(2+)</name>
        <dbReference type="ChEBI" id="CHEBI:29105"/>
    </ligand>
</feature>
<feature type="binding site" evidence="7">
    <location>
        <position position="241"/>
    </location>
    <ligand>
        <name>substrate</name>
    </ligand>
</feature>
<dbReference type="GO" id="GO:0008479">
    <property type="term" value="F:tRNA-guanosine(34) queuine transglycosylase activity"/>
    <property type="evidence" value="ECO:0007669"/>
    <property type="project" value="UniProtKB-UniRule"/>
</dbReference>
<comment type="cofactor">
    <cofactor evidence="7">
        <name>Zn(2+)</name>
        <dbReference type="ChEBI" id="CHEBI:29105"/>
    </cofactor>
    <text evidence="7">Binds 1 zinc ion per subunit.</text>
</comment>
<dbReference type="HAMAP" id="MF_00168">
    <property type="entry name" value="Q_tRNA_Tgt"/>
    <property type="match status" value="1"/>
</dbReference>
<dbReference type="PANTHER" id="PTHR46499:SF1">
    <property type="entry name" value="QUEUINE TRNA-RIBOSYLTRANSFERASE"/>
    <property type="match status" value="1"/>
</dbReference>
<keyword evidence="3 7" id="KW-0808">Transferase</keyword>
<feature type="active site" description="Proton acceptor" evidence="7">
    <location>
        <position position="91"/>
    </location>
</feature>
<name>A0A841JYH8_9BACT</name>
<dbReference type="InterPro" id="IPR002616">
    <property type="entry name" value="tRNA_ribo_trans-like"/>
</dbReference>
<dbReference type="GO" id="GO:0008616">
    <property type="term" value="P:tRNA queuosine(34) biosynthetic process"/>
    <property type="evidence" value="ECO:0007669"/>
    <property type="project" value="UniProtKB-UniRule"/>
</dbReference>
<dbReference type="RefSeq" id="WP_050060550.1">
    <property type="nucleotide sequence ID" value="NZ_JACHEK010000007.1"/>
</dbReference>
<comment type="subunit">
    <text evidence="7">Homodimer. Within each dimer, one monomer is responsible for RNA recognition and catalysis, while the other monomer binds to the replacement base PreQ1.</text>
</comment>
<keyword evidence="4 7" id="KW-0819">tRNA processing</keyword>
<evidence type="ECO:0000313" key="10">
    <source>
        <dbReference type="Proteomes" id="UP000538666"/>
    </source>
</evidence>
<dbReference type="GO" id="GO:0005829">
    <property type="term" value="C:cytosol"/>
    <property type="evidence" value="ECO:0007669"/>
    <property type="project" value="TreeGrafter"/>
</dbReference>
<dbReference type="FunFam" id="3.20.20.105:FF:000001">
    <property type="entry name" value="Queuine tRNA-ribosyltransferase"/>
    <property type="match status" value="1"/>
</dbReference>
<feature type="binding site" evidence="7">
    <location>
        <position position="145"/>
    </location>
    <ligand>
        <name>substrate</name>
    </ligand>
</feature>
<keyword evidence="7" id="KW-0862">Zinc</keyword>
<evidence type="ECO:0000313" key="9">
    <source>
        <dbReference type="EMBL" id="MBB6145467.1"/>
    </source>
</evidence>
<feature type="binding site" evidence="7">
    <location>
        <position position="331"/>
    </location>
    <ligand>
        <name>Zn(2+)</name>
        <dbReference type="ChEBI" id="CHEBI:29105"/>
    </ligand>
</feature>
<evidence type="ECO:0000256" key="1">
    <source>
        <dbReference type="ARBA" id="ARBA00004691"/>
    </source>
</evidence>
<dbReference type="InterPro" id="IPR050076">
    <property type="entry name" value="ArchSynthase1/Queuine_TRR"/>
</dbReference>
<dbReference type="Gene3D" id="3.20.20.105">
    <property type="entry name" value="Queuine tRNA-ribosyltransferase-like"/>
    <property type="match status" value="1"/>
</dbReference>
<evidence type="ECO:0000256" key="6">
    <source>
        <dbReference type="ARBA" id="ARBA00050112"/>
    </source>
</evidence>
<evidence type="ECO:0000259" key="8">
    <source>
        <dbReference type="Pfam" id="PF01702"/>
    </source>
</evidence>
<feature type="region of interest" description="RNA binding" evidence="7">
    <location>
        <begin position="272"/>
        <end position="278"/>
    </location>
</feature>
<proteinExistence type="inferred from homology"/>
<dbReference type="InterPro" id="IPR004803">
    <property type="entry name" value="TGT"/>
</dbReference>
<dbReference type="UniPathway" id="UPA00392"/>
<dbReference type="PANTHER" id="PTHR46499">
    <property type="entry name" value="QUEUINE TRNA-RIBOSYLTRANSFERASE"/>
    <property type="match status" value="1"/>
</dbReference>
<gene>
    <name evidence="7" type="primary">tgt</name>
    <name evidence="9" type="ORF">HNQ77_003428</name>
</gene>
<dbReference type="Pfam" id="PF01702">
    <property type="entry name" value="TGT"/>
    <property type="match status" value="1"/>
</dbReference>
<evidence type="ECO:0000256" key="3">
    <source>
        <dbReference type="ARBA" id="ARBA00022679"/>
    </source>
</evidence>
<dbReference type="GO" id="GO:0046872">
    <property type="term" value="F:metal ion binding"/>
    <property type="evidence" value="ECO:0007669"/>
    <property type="project" value="UniProtKB-KW"/>
</dbReference>
<comment type="catalytic activity">
    <reaction evidence="6 7">
        <text>7-aminomethyl-7-carbaguanine + guanosine(34) in tRNA = 7-aminomethyl-7-carbaguanosine(34) in tRNA + guanine</text>
        <dbReference type="Rhea" id="RHEA:24104"/>
        <dbReference type="Rhea" id="RHEA-COMP:10341"/>
        <dbReference type="Rhea" id="RHEA-COMP:10342"/>
        <dbReference type="ChEBI" id="CHEBI:16235"/>
        <dbReference type="ChEBI" id="CHEBI:58703"/>
        <dbReference type="ChEBI" id="CHEBI:74269"/>
        <dbReference type="ChEBI" id="CHEBI:82833"/>
        <dbReference type="EC" id="2.4.2.29"/>
    </reaction>
</comment>
<dbReference type="AlphaFoldDB" id="A0A841JYH8"/>
<accession>A0A841JYH8</accession>
<dbReference type="Proteomes" id="UP000538666">
    <property type="component" value="Unassembled WGS sequence"/>
</dbReference>
<dbReference type="InterPro" id="IPR036511">
    <property type="entry name" value="TGT-like_sf"/>
</dbReference>
<evidence type="ECO:0000256" key="5">
    <source>
        <dbReference type="ARBA" id="ARBA00022785"/>
    </source>
</evidence>
<keyword evidence="5 7" id="KW-0671">Queuosine biosynthesis</keyword>
<feature type="binding site" evidence="7">
    <location>
        <position position="360"/>
    </location>
    <ligand>
        <name>Zn(2+)</name>
        <dbReference type="ChEBI" id="CHEBI:29105"/>
    </ligand>
</feature>
<evidence type="ECO:0000256" key="7">
    <source>
        <dbReference type="HAMAP-Rule" id="MF_00168"/>
    </source>
</evidence>
<comment type="caution">
    <text evidence="9">The sequence shown here is derived from an EMBL/GenBank/DDBJ whole genome shotgun (WGS) entry which is preliminary data.</text>
</comment>
<keyword evidence="2 7" id="KW-0328">Glycosyltransferase</keyword>
<keyword evidence="7" id="KW-0479">Metal-binding</keyword>
<feature type="binding site" evidence="7">
    <location>
        <begin position="91"/>
        <end position="95"/>
    </location>
    <ligand>
        <name>substrate</name>
    </ligand>
</feature>
<keyword evidence="10" id="KW-1185">Reference proteome</keyword>
<evidence type="ECO:0000256" key="4">
    <source>
        <dbReference type="ARBA" id="ARBA00022694"/>
    </source>
</evidence>
<dbReference type="OrthoDB" id="9805417at2"/>
<feature type="domain" description="tRNA-guanine(15) transglycosylase-like" evidence="8">
    <location>
        <begin position="14"/>
        <end position="377"/>
    </location>
</feature>
<dbReference type="SUPFAM" id="SSF51713">
    <property type="entry name" value="tRNA-guanine transglycosylase"/>
    <property type="match status" value="1"/>
</dbReference>
<dbReference type="EMBL" id="JACHEK010000007">
    <property type="protein sequence ID" value="MBB6145467.1"/>
    <property type="molecule type" value="Genomic_DNA"/>
</dbReference>
<feature type="binding site" evidence="7">
    <location>
        <position position="329"/>
    </location>
    <ligand>
        <name>Zn(2+)</name>
        <dbReference type="ChEBI" id="CHEBI:29105"/>
    </ligand>
</feature>
<feature type="binding site" evidence="7">
    <location>
        <position position="214"/>
    </location>
    <ligand>
        <name>substrate</name>
    </ligand>
</feature>
<sequence length="379" mass="42538">MSLDFKILKTRGDARRATMTLPHAAVETPVFMPVGTVASVKAVPQHLLEELDARIILGNTYHLYLRPGHELIRRMGGLHRFMSWPRALLTDSGGFQVFSLNALRKVTEEGVEFRSHLDGSKHFFSPEHSMDVQIALGSDIAMAFDECTEYPADYERARRSLDTTLRWAERSKRHFDAHKNERPWEQSVGGRGQGVEDQAACFVGLTPNLFGIVQGGMYKDLRRESAERLVEMDFPGYAIGGLSVGEPRELTREVIAETLPYLPADKPRYVMGVGYPDEIVEYASMGVDMMDCVLPTRAARHGLLFTSEGRLNIKNKKFAEDQGPPDPECSCMVCRRYTRAYLRHLMTAQEPLSAVLNTVHNLAFYLETMAKVRAGIIGG</sequence>
<feature type="active site" description="Nucleophile" evidence="7">
    <location>
        <position position="291"/>
    </location>
</feature>
<protein>
    <recommendedName>
        <fullName evidence="7">Queuine tRNA-ribosyltransferase</fullName>
        <ecNumber evidence="7">2.4.2.29</ecNumber>
    </recommendedName>
    <alternativeName>
        <fullName evidence="7">Guanine insertion enzyme</fullName>
    </alternativeName>
    <alternativeName>
        <fullName evidence="7">tRNA-guanine transglycosylase</fullName>
    </alternativeName>
</protein>
<evidence type="ECO:0000256" key="2">
    <source>
        <dbReference type="ARBA" id="ARBA00022676"/>
    </source>
</evidence>
<organism evidence="9 10">
    <name type="scientific">Silvibacterium bohemicum</name>
    <dbReference type="NCBI Taxonomy" id="1577686"/>
    <lineage>
        <taxon>Bacteria</taxon>
        <taxon>Pseudomonadati</taxon>
        <taxon>Acidobacteriota</taxon>
        <taxon>Terriglobia</taxon>
        <taxon>Terriglobales</taxon>
        <taxon>Acidobacteriaceae</taxon>
        <taxon>Silvibacterium</taxon>
    </lineage>
</organism>
<dbReference type="NCBIfam" id="TIGR00449">
    <property type="entry name" value="tgt_general"/>
    <property type="match status" value="2"/>
</dbReference>
<reference evidence="9 10" key="1">
    <citation type="submission" date="2020-08" db="EMBL/GenBank/DDBJ databases">
        <title>Genomic Encyclopedia of Type Strains, Phase IV (KMG-IV): sequencing the most valuable type-strain genomes for metagenomic binning, comparative biology and taxonomic classification.</title>
        <authorList>
            <person name="Goeker M."/>
        </authorList>
    </citation>
    <scope>NUCLEOTIDE SEQUENCE [LARGE SCALE GENOMIC DNA]</scope>
    <source>
        <strain evidence="9 10">DSM 103733</strain>
    </source>
</reference>
<comment type="pathway">
    <text evidence="1 7">tRNA modification; tRNA-queuosine biosynthesis.</text>
</comment>
<comment type="similarity">
    <text evidence="7">Belongs to the queuine tRNA-ribosyltransferase family.</text>
</comment>
<dbReference type="EC" id="2.4.2.29" evidence="7"/>
<comment type="function">
    <text evidence="7">Catalyzes the base-exchange of a guanine (G) residue with the queuine precursor 7-aminomethyl-7-deazaguanine (PreQ1) at position 34 (anticodon wobble position) in tRNAs with GU(N) anticodons (tRNA-Asp, -Asn, -His and -Tyr). Catalysis occurs through a double-displacement mechanism. The nucleophile active site attacks the C1' of nucleotide 34 to detach the guanine base from the RNA, forming a covalent enzyme-RNA intermediate. The proton acceptor active site deprotonates the incoming PreQ1, allowing a nucleophilic attack on the C1' of the ribose to form the product. After dissociation, two additional enzymatic reactions on the tRNA convert PreQ1 to queuine (Q), resulting in the hypermodified nucleoside queuosine (7-(((4,5-cis-dihydroxy-2-cyclopenten-1-yl)amino)methyl)-7-deazaguanosine).</text>
</comment>
<feature type="region of interest" description="RNA binding; important for wobble base 34 recognition" evidence="7">
    <location>
        <begin position="296"/>
        <end position="300"/>
    </location>
</feature>